<dbReference type="Proteomes" id="UP000004386">
    <property type="component" value="Unassembled WGS sequence"/>
</dbReference>
<feature type="domain" description="POTRA" evidence="10">
    <location>
        <begin position="383"/>
        <end position="456"/>
    </location>
</feature>
<evidence type="ECO:0000256" key="6">
    <source>
        <dbReference type="ARBA" id="ARBA00023136"/>
    </source>
</evidence>
<dbReference type="InterPro" id="IPR023707">
    <property type="entry name" value="OM_assembly_BamA"/>
</dbReference>
<dbReference type="HAMAP" id="MF_01430">
    <property type="entry name" value="OM_assembly_BamA"/>
    <property type="match status" value="1"/>
</dbReference>
<dbReference type="EMBL" id="ACQA01000001">
    <property type="protein sequence ID" value="EEQ95876.1"/>
    <property type="molecule type" value="Genomic_DNA"/>
</dbReference>
<dbReference type="PANTHER" id="PTHR12815:SF23">
    <property type="entry name" value="OUTER MEMBRANE PROTEIN ASSEMBLY FACTOR BAMA"/>
    <property type="match status" value="1"/>
</dbReference>
<keyword evidence="7 8" id="KW-0998">Cell outer membrane</keyword>
<evidence type="ECO:0000256" key="7">
    <source>
        <dbReference type="ARBA" id="ARBA00023237"/>
    </source>
</evidence>
<dbReference type="NCBIfam" id="TIGR03303">
    <property type="entry name" value="OM_YaeT"/>
    <property type="match status" value="1"/>
</dbReference>
<dbReference type="InterPro" id="IPR010827">
    <property type="entry name" value="BamA/TamA_POTRA"/>
</dbReference>
<proteinExistence type="inferred from homology"/>
<comment type="similarity">
    <text evidence="8">Belongs to the BamA family.</text>
</comment>
<protein>
    <recommendedName>
        <fullName evidence="8 9">Outer membrane protein assembly factor BamA</fullName>
    </recommendedName>
</protein>
<sequence length="808" mass="88861">MYLYVLFWVNRPGDRKKRRFGKPMTASSKFFGAASALAMSVALVASGTAALSLASVNVAGAAVVSRIEVRGNTRVDAQSIRDNIDIRPGKAFTSADIDAAVKRLFAMGLFSDVRINQSGSTLVVNVTERSVVNNVLFQGNKKIKDPDLARAVQLKARSPYDAATMEADVEAIKGAYAHIGRSDATVNARTVDLGQGRVNVVYEINEGSRTKIANVDFVGNQAFSARRLRDVISTKRSNPLSWLTRNDVYDEGRLQADEETLRRFYYNRGYADFRVISSNAVLDPSTNEYTITITVDEGQRYTFGNVSVESNVAGVDGQALDHLVKTRSGKPYSAKEIEDSVLAVTENVAGSGYAFAKVEPRGDRDFENRTISVVYSVDEGPRAYIQRIEIRGNDKTRDFVIRREFDVNEGDAFNQVMVQRAKRRLEALDFFQTVNISTAPGSEPDQVILVVDVVEKSTGEFSIGGGYTTGGESPGAQVEAAITERNFLGRGQYIRISAGAGQDDMRNYGLSFTEPYFLGYRLSAGFDVFRRTYRVNDDYDVEQTGGTIRFGLPITDNFSAGIAYNLVQEKYDLFRADADNYYAPALLEAAEHSPWLRSSISYSLTYNSIDDMKNPHDGLYGKFTQEFAGLGGDAKYIKTTFKGNYYKTLSQEADIVGMLGIGGGYIHEFGDDGVRIFDLFKNNSDIIRGFKFNGIGPYQDAANGKRYWMGGTTYINGTAEVQFPMPLVPESLGIRGAVFADAATLYGNDSSQGGSPIYGDDKKLRASAGVSLMWASPFGPLRFDYAFPIAKADTDKVQNFNFGVSTKF</sequence>
<evidence type="ECO:0000259" key="10">
    <source>
        <dbReference type="PROSITE" id="PS51779"/>
    </source>
</evidence>
<comment type="subcellular location">
    <subcellularLocation>
        <location evidence="8">Cell outer membrane</location>
    </subcellularLocation>
    <subcellularLocation>
        <location evidence="1">Membrane</location>
    </subcellularLocation>
</comment>
<dbReference type="Pfam" id="PF07244">
    <property type="entry name" value="POTRA"/>
    <property type="match status" value="5"/>
</dbReference>
<evidence type="ECO:0000256" key="2">
    <source>
        <dbReference type="ARBA" id="ARBA00022452"/>
    </source>
</evidence>
<organism evidence="11 12">
    <name type="scientific">Brucella intermedia LMG 3301</name>
    <dbReference type="NCBI Taxonomy" id="641118"/>
    <lineage>
        <taxon>Bacteria</taxon>
        <taxon>Pseudomonadati</taxon>
        <taxon>Pseudomonadota</taxon>
        <taxon>Alphaproteobacteria</taxon>
        <taxon>Hyphomicrobiales</taxon>
        <taxon>Brucellaceae</taxon>
        <taxon>Brucella/Ochrobactrum group</taxon>
        <taxon>Brucella</taxon>
    </lineage>
</organism>
<dbReference type="InterPro" id="IPR034746">
    <property type="entry name" value="POTRA"/>
</dbReference>
<evidence type="ECO:0000256" key="9">
    <source>
        <dbReference type="NCBIfam" id="TIGR03303"/>
    </source>
</evidence>
<evidence type="ECO:0000256" key="4">
    <source>
        <dbReference type="ARBA" id="ARBA00022729"/>
    </source>
</evidence>
<dbReference type="AlphaFoldDB" id="C4WJQ3"/>
<dbReference type="Pfam" id="PF01103">
    <property type="entry name" value="Omp85"/>
    <property type="match status" value="1"/>
</dbReference>
<dbReference type="HOGENOM" id="CLU_007664_1_2_5"/>
<feature type="domain" description="POTRA" evidence="10">
    <location>
        <begin position="130"/>
        <end position="207"/>
    </location>
</feature>
<dbReference type="GO" id="GO:0043165">
    <property type="term" value="P:Gram-negative-bacterium-type cell outer membrane assembly"/>
    <property type="evidence" value="ECO:0007669"/>
    <property type="project" value="UniProtKB-UniRule"/>
</dbReference>
<dbReference type="PANTHER" id="PTHR12815">
    <property type="entry name" value="SORTING AND ASSEMBLY MACHINERY SAMM50 PROTEIN FAMILY MEMBER"/>
    <property type="match status" value="1"/>
</dbReference>
<feature type="domain" description="POTRA" evidence="10">
    <location>
        <begin position="62"/>
        <end position="129"/>
    </location>
</feature>
<dbReference type="Gene3D" id="3.10.20.310">
    <property type="entry name" value="membrane protein fhac"/>
    <property type="match status" value="5"/>
</dbReference>
<keyword evidence="5 8" id="KW-0677">Repeat</keyword>
<keyword evidence="2 8" id="KW-1134">Transmembrane beta strand</keyword>
<dbReference type="GO" id="GO:0051205">
    <property type="term" value="P:protein insertion into membrane"/>
    <property type="evidence" value="ECO:0007669"/>
    <property type="project" value="UniProtKB-UniRule"/>
</dbReference>
<keyword evidence="4 8" id="KW-0732">Signal</keyword>
<keyword evidence="3 8" id="KW-0812">Transmembrane</keyword>
<gene>
    <name evidence="11" type="primary">yaeT</name>
    <name evidence="8" type="synonym">bamA</name>
    <name evidence="11" type="ORF">OINT_1001276</name>
</gene>
<name>C4WJQ3_9HYPH</name>
<evidence type="ECO:0000313" key="11">
    <source>
        <dbReference type="EMBL" id="EEQ95876.1"/>
    </source>
</evidence>
<evidence type="ECO:0000256" key="5">
    <source>
        <dbReference type="ARBA" id="ARBA00022737"/>
    </source>
</evidence>
<feature type="domain" description="POTRA" evidence="10">
    <location>
        <begin position="210"/>
        <end position="298"/>
    </location>
</feature>
<dbReference type="PIRSF" id="PIRSF006076">
    <property type="entry name" value="OM_assembly_OMP85"/>
    <property type="match status" value="1"/>
</dbReference>
<evidence type="ECO:0000256" key="3">
    <source>
        <dbReference type="ARBA" id="ARBA00022692"/>
    </source>
</evidence>
<accession>C4WJQ3</accession>
<dbReference type="GO" id="GO:0009279">
    <property type="term" value="C:cell outer membrane"/>
    <property type="evidence" value="ECO:0007669"/>
    <property type="project" value="UniProtKB-SubCell"/>
</dbReference>
<dbReference type="Gene3D" id="2.40.160.50">
    <property type="entry name" value="membrane protein fhac: a member of the omp85/tpsb transporter family"/>
    <property type="match status" value="1"/>
</dbReference>
<dbReference type="PROSITE" id="PS51779">
    <property type="entry name" value="POTRA"/>
    <property type="match status" value="4"/>
</dbReference>
<dbReference type="InterPro" id="IPR000184">
    <property type="entry name" value="Bac_surfAg_D15"/>
</dbReference>
<reference evidence="11 12" key="1">
    <citation type="submission" date="2009-05" db="EMBL/GenBank/DDBJ databases">
        <authorList>
            <person name="Setubal J.C."/>
            <person name="Boyle S."/>
            <person name="Crasta O.R."/>
            <person name="Gillespie J.J."/>
            <person name="Kenyon R.W."/>
            <person name="Lu J."/>
            <person name="Mane S."/>
            <person name="Nagrani S."/>
            <person name="Shallom J.M."/>
            <person name="Shallom S."/>
            <person name="Shukla M."/>
            <person name="Snyder E.E."/>
            <person name="Sobral B.W."/>
            <person name="Wattam A.R."/>
            <person name="Will R."/>
            <person name="Williams K."/>
            <person name="Yoo H."/>
            <person name="Munk C."/>
            <person name="Tapia R."/>
            <person name="Green L."/>
            <person name="Rogers Y."/>
            <person name="Detter J.C."/>
            <person name="Bruce D."/>
            <person name="Brettin T.S."/>
            <person name="Tsolis R."/>
        </authorList>
    </citation>
    <scope>NUCLEOTIDE SEQUENCE [LARGE SCALE GENOMIC DNA]</scope>
    <source>
        <strain evidence="11 12">LMG 3301</strain>
    </source>
</reference>
<comment type="caution">
    <text evidence="11">The sequence shown here is derived from an EMBL/GenBank/DDBJ whole genome shotgun (WGS) entry which is preliminary data.</text>
</comment>
<dbReference type="InterPro" id="IPR039910">
    <property type="entry name" value="D15-like"/>
</dbReference>
<evidence type="ECO:0000256" key="1">
    <source>
        <dbReference type="ARBA" id="ARBA00004370"/>
    </source>
</evidence>
<evidence type="ECO:0000313" key="12">
    <source>
        <dbReference type="Proteomes" id="UP000004386"/>
    </source>
</evidence>
<comment type="subunit">
    <text evidence="8">Part of the Bam complex.</text>
</comment>
<evidence type="ECO:0000256" key="8">
    <source>
        <dbReference type="HAMAP-Rule" id="MF_01430"/>
    </source>
</evidence>
<comment type="function">
    <text evidence="8">Part of the outer membrane protein assembly complex, which is involved in assembly and insertion of beta-barrel proteins into the outer membrane.</text>
</comment>
<keyword evidence="6 8" id="KW-0472">Membrane</keyword>